<evidence type="ECO:0000259" key="13">
    <source>
        <dbReference type="Pfam" id="PF00593"/>
    </source>
</evidence>
<organism evidence="15 16">
    <name type="scientific">Sulfuricurvum kujiense (strain ATCC BAA-921 / DSM 16994 / JCM 11577 / YK-1)</name>
    <dbReference type="NCBI Taxonomy" id="709032"/>
    <lineage>
        <taxon>Bacteria</taxon>
        <taxon>Pseudomonadati</taxon>
        <taxon>Campylobacterota</taxon>
        <taxon>Epsilonproteobacteria</taxon>
        <taxon>Campylobacterales</taxon>
        <taxon>Sulfurimonadaceae</taxon>
        <taxon>Sulfuricurvum</taxon>
    </lineage>
</organism>
<sequence length="659" mass="73736">MKKHLLLISLAASAVLADTFTLGQVNVLNTPLEESPLEQTMSAETIAQQNSETVADALNNISGVSMSMMGARNEATLSIRGFDAKRVGVFIDGIPVYVPYDGNFDYDRFLTSDIAQIDVSKGFSSVAYGANTMGGVINIISKRPTKPLEGEIKVGMVLDSDTALSRKTASLNLGTRQDHLYAQLGAVYSDQNHFRLSDDYSGSASQPEGDRLRSATEDYKISFKTGYIADDGSEIAIGYSNQNGEKQQPPSTNPVYNSVRYWDWPYWDKESVFITGQKNLGNGYIKALAYYDTFENSLYSYANNTYSTFNSFGSTFKSKYDDYSYGGRLEYGIELEKHFLSAALNYKKDVHKGYDINKATSHETLTENYEDHTLSVGLEDVYTLSSQWQILGGVSYDRRDADKIYDTNPTLASALSLETQSSFNPEAAVVYSPDSTSKIRASIARKTYMPSMKDRYSRTLKIPPLYPNPELDNETATHYELGYQKNFGLFSTRLNGFFTRVDDAIQQTLYAPNPSFYQNQNVGSFYHRGIETELSYKSDTLEAGGNYTYTSVKNRTDASIKRTDVPRHQLFAYSQVDVGANIALYGDMKFRKGAYDQIADNSYIISPTFTTFDLKAIYKPTANVTAEVGIKNLTDKFYQYDLGFPTEGREFFATLGYKF</sequence>
<feature type="domain" description="TonB-dependent receptor plug" evidence="14">
    <location>
        <begin position="39"/>
        <end position="136"/>
    </location>
</feature>
<evidence type="ECO:0000256" key="6">
    <source>
        <dbReference type="ARBA" id="ARBA00023077"/>
    </source>
</evidence>
<dbReference type="PROSITE" id="PS52016">
    <property type="entry name" value="TONB_DEPENDENT_REC_3"/>
    <property type="match status" value="1"/>
</dbReference>
<feature type="signal peptide" evidence="12">
    <location>
        <begin position="1"/>
        <end position="17"/>
    </location>
</feature>
<dbReference type="SUPFAM" id="SSF56935">
    <property type="entry name" value="Porins"/>
    <property type="match status" value="1"/>
</dbReference>
<dbReference type="PROSITE" id="PS01156">
    <property type="entry name" value="TONB_DEPENDENT_REC_2"/>
    <property type="match status" value="1"/>
</dbReference>
<keyword evidence="9 10" id="KW-0998">Cell outer membrane</keyword>
<dbReference type="eggNOG" id="COG4771">
    <property type="taxonomic scope" value="Bacteria"/>
</dbReference>
<dbReference type="CDD" id="cd01347">
    <property type="entry name" value="ligand_gated_channel"/>
    <property type="match status" value="1"/>
</dbReference>
<comment type="subcellular location">
    <subcellularLocation>
        <location evidence="1 10">Cell outer membrane</location>
        <topology evidence="1 10">Multi-pass membrane protein</topology>
    </subcellularLocation>
</comment>
<keyword evidence="16" id="KW-1185">Reference proteome</keyword>
<dbReference type="EMBL" id="CP002355">
    <property type="protein sequence ID" value="ADR33806.1"/>
    <property type="molecule type" value="Genomic_DNA"/>
</dbReference>
<feature type="domain" description="TonB-dependent receptor-like beta-barrel" evidence="13">
    <location>
        <begin position="241"/>
        <end position="633"/>
    </location>
</feature>
<evidence type="ECO:0000256" key="8">
    <source>
        <dbReference type="ARBA" id="ARBA00023170"/>
    </source>
</evidence>
<evidence type="ECO:0000256" key="9">
    <source>
        <dbReference type="ARBA" id="ARBA00023237"/>
    </source>
</evidence>
<feature type="chain" id="PRO_5003189995" evidence="12">
    <location>
        <begin position="18"/>
        <end position="659"/>
    </location>
</feature>
<dbReference type="STRING" id="709032.Sulku_1143"/>
<evidence type="ECO:0000313" key="15">
    <source>
        <dbReference type="EMBL" id="ADR33806.1"/>
    </source>
</evidence>
<dbReference type="GO" id="GO:0009279">
    <property type="term" value="C:cell outer membrane"/>
    <property type="evidence" value="ECO:0007669"/>
    <property type="project" value="UniProtKB-SubCell"/>
</dbReference>
<dbReference type="GO" id="GO:0015344">
    <property type="term" value="F:siderophore uptake transmembrane transporter activity"/>
    <property type="evidence" value="ECO:0007669"/>
    <property type="project" value="TreeGrafter"/>
</dbReference>
<keyword evidence="3 10" id="KW-1134">Transmembrane beta strand</keyword>
<dbReference type="GO" id="GO:0044718">
    <property type="term" value="P:siderophore transmembrane transport"/>
    <property type="evidence" value="ECO:0007669"/>
    <property type="project" value="TreeGrafter"/>
</dbReference>
<dbReference type="KEGG" id="sku:Sulku_1143"/>
<evidence type="ECO:0000259" key="14">
    <source>
        <dbReference type="Pfam" id="PF07715"/>
    </source>
</evidence>
<protein>
    <submittedName>
        <fullName evidence="15">TonB-dependent receptor</fullName>
    </submittedName>
</protein>
<dbReference type="PANTHER" id="PTHR30069">
    <property type="entry name" value="TONB-DEPENDENT OUTER MEMBRANE RECEPTOR"/>
    <property type="match status" value="1"/>
</dbReference>
<evidence type="ECO:0000256" key="4">
    <source>
        <dbReference type="ARBA" id="ARBA00022692"/>
    </source>
</evidence>
<dbReference type="InterPro" id="IPR000531">
    <property type="entry name" value="Beta-barrel_TonB"/>
</dbReference>
<evidence type="ECO:0000256" key="5">
    <source>
        <dbReference type="ARBA" id="ARBA00022729"/>
    </source>
</evidence>
<dbReference type="Gene3D" id="2.170.130.10">
    <property type="entry name" value="TonB-dependent receptor, plug domain"/>
    <property type="match status" value="1"/>
</dbReference>
<dbReference type="Pfam" id="PF07715">
    <property type="entry name" value="Plug"/>
    <property type="match status" value="1"/>
</dbReference>
<dbReference type="Gene3D" id="2.40.170.20">
    <property type="entry name" value="TonB-dependent receptor, beta-barrel domain"/>
    <property type="match status" value="1"/>
</dbReference>
<name>E4TWI8_SULKY</name>
<dbReference type="InterPro" id="IPR010917">
    <property type="entry name" value="TonB_rcpt_CS"/>
</dbReference>
<dbReference type="AlphaFoldDB" id="E4TWI8"/>
<dbReference type="OrthoDB" id="9800913at2"/>
<dbReference type="RefSeq" id="WP_013460003.1">
    <property type="nucleotide sequence ID" value="NC_014762.1"/>
</dbReference>
<proteinExistence type="inferred from homology"/>
<keyword evidence="4 10" id="KW-0812">Transmembrane</keyword>
<evidence type="ECO:0000256" key="12">
    <source>
        <dbReference type="SAM" id="SignalP"/>
    </source>
</evidence>
<evidence type="ECO:0000313" key="16">
    <source>
        <dbReference type="Proteomes" id="UP000008721"/>
    </source>
</evidence>
<dbReference type="InterPro" id="IPR036942">
    <property type="entry name" value="Beta-barrel_TonB_sf"/>
</dbReference>
<evidence type="ECO:0000256" key="2">
    <source>
        <dbReference type="ARBA" id="ARBA00022448"/>
    </source>
</evidence>
<dbReference type="PANTHER" id="PTHR30069:SF29">
    <property type="entry name" value="HEMOGLOBIN AND HEMOGLOBIN-HAPTOGLOBIN-BINDING PROTEIN 1-RELATED"/>
    <property type="match status" value="1"/>
</dbReference>
<keyword evidence="5 12" id="KW-0732">Signal</keyword>
<evidence type="ECO:0000256" key="11">
    <source>
        <dbReference type="RuleBase" id="RU003357"/>
    </source>
</evidence>
<keyword evidence="8 15" id="KW-0675">Receptor</keyword>
<accession>E4TWI8</accession>
<keyword evidence="2 10" id="KW-0813">Transport</keyword>
<dbReference type="Pfam" id="PF00593">
    <property type="entry name" value="TonB_dep_Rec_b-barrel"/>
    <property type="match status" value="1"/>
</dbReference>
<dbReference type="InterPro" id="IPR037066">
    <property type="entry name" value="Plug_dom_sf"/>
</dbReference>
<dbReference type="InterPro" id="IPR012910">
    <property type="entry name" value="Plug_dom"/>
</dbReference>
<evidence type="ECO:0000256" key="1">
    <source>
        <dbReference type="ARBA" id="ARBA00004571"/>
    </source>
</evidence>
<gene>
    <name evidence="15" type="ordered locus">Sulku_1143</name>
</gene>
<keyword evidence="7 10" id="KW-0472">Membrane</keyword>
<comment type="similarity">
    <text evidence="10 11">Belongs to the TonB-dependent receptor family.</text>
</comment>
<keyword evidence="6 11" id="KW-0798">TonB box</keyword>
<reference evidence="15 16" key="1">
    <citation type="journal article" date="2012" name="Stand. Genomic Sci.">
        <title>Complete genome sequence of the sulfur compounds oxidizing chemolithoautotroph Sulfuricurvum kujiense type strain (YK-1(T)).</title>
        <authorList>
            <person name="Han C."/>
            <person name="Kotsyurbenko O."/>
            <person name="Chertkov O."/>
            <person name="Held B."/>
            <person name="Lapidus A."/>
            <person name="Nolan M."/>
            <person name="Lucas S."/>
            <person name="Hammon N."/>
            <person name="Deshpande S."/>
            <person name="Cheng J.F."/>
            <person name="Tapia R."/>
            <person name="Goodwin L.A."/>
            <person name="Pitluck S."/>
            <person name="Liolios K."/>
            <person name="Pagani I."/>
            <person name="Ivanova N."/>
            <person name="Mavromatis K."/>
            <person name="Mikhailova N."/>
            <person name="Pati A."/>
            <person name="Chen A."/>
            <person name="Palaniappan K."/>
            <person name="Land M."/>
            <person name="Hauser L."/>
            <person name="Chang Y.J."/>
            <person name="Jeffries C.D."/>
            <person name="Brambilla E.M."/>
            <person name="Rohde M."/>
            <person name="Spring S."/>
            <person name="Sikorski J."/>
            <person name="Goker M."/>
            <person name="Woyke T."/>
            <person name="Bristow J."/>
            <person name="Eisen J.A."/>
            <person name="Markowitz V."/>
            <person name="Hugenholtz P."/>
            <person name="Kyrpides N.C."/>
            <person name="Klenk H.P."/>
            <person name="Detter J.C."/>
        </authorList>
    </citation>
    <scope>NUCLEOTIDE SEQUENCE [LARGE SCALE GENOMIC DNA]</scope>
    <source>
        <strain evidence="16">ATCC BAA-921 / DSM 16994 / JCM 11577 / YK-1</strain>
    </source>
</reference>
<dbReference type="Proteomes" id="UP000008721">
    <property type="component" value="Chromosome"/>
</dbReference>
<dbReference type="InterPro" id="IPR039426">
    <property type="entry name" value="TonB-dep_rcpt-like"/>
</dbReference>
<evidence type="ECO:0000256" key="7">
    <source>
        <dbReference type="ARBA" id="ARBA00023136"/>
    </source>
</evidence>
<evidence type="ECO:0000256" key="10">
    <source>
        <dbReference type="PROSITE-ProRule" id="PRU01360"/>
    </source>
</evidence>
<dbReference type="HOGENOM" id="CLU_008287_8_2_7"/>
<evidence type="ECO:0000256" key="3">
    <source>
        <dbReference type="ARBA" id="ARBA00022452"/>
    </source>
</evidence>